<dbReference type="EMBL" id="BK014885">
    <property type="protein sequence ID" value="DAD80681.1"/>
    <property type="molecule type" value="Genomic_DNA"/>
</dbReference>
<protein>
    <submittedName>
        <fullName evidence="1">Pheromone Ep-1-BORNE PHEROMONE, ALPHA-HELICAL PROTEIN, disulfide-RICH</fullName>
    </submittedName>
</protein>
<evidence type="ECO:0000313" key="1">
    <source>
        <dbReference type="EMBL" id="DAD80681.1"/>
    </source>
</evidence>
<sequence>MGHELENPAVIGDYYEPSKMLPDTDENRMAYVREKHLGWRAAAIGMNVHKFSQEPQKDLMEVIWDMIEQDQPDRAMEWACCLVECSPYYDSYMEWRDRTCMEVSARRSIA</sequence>
<reference evidence="1" key="1">
    <citation type="journal article" date="2021" name="Proc. Natl. Acad. Sci. U.S.A.">
        <title>A Catalog of Tens of Thousands of Viruses from Human Metagenomes Reveals Hidden Associations with Chronic Diseases.</title>
        <authorList>
            <person name="Tisza M.J."/>
            <person name="Buck C.B."/>
        </authorList>
    </citation>
    <scope>NUCLEOTIDE SEQUENCE</scope>
    <source>
        <strain evidence="1">CtS1E53</strain>
    </source>
</reference>
<proteinExistence type="predicted"/>
<name>A0A8S5MEB4_9CAUD</name>
<organism evidence="1">
    <name type="scientific">Siphoviridae sp. ctS1E53</name>
    <dbReference type="NCBI Taxonomy" id="2826340"/>
    <lineage>
        <taxon>Viruses</taxon>
        <taxon>Duplodnaviria</taxon>
        <taxon>Heunggongvirae</taxon>
        <taxon>Uroviricota</taxon>
        <taxon>Caudoviricetes</taxon>
    </lineage>
</organism>
<accession>A0A8S5MEB4</accession>